<organism evidence="2 3">
    <name type="scientific">Streptomyces mashuensis</name>
    <dbReference type="NCBI Taxonomy" id="33904"/>
    <lineage>
        <taxon>Bacteria</taxon>
        <taxon>Bacillati</taxon>
        <taxon>Actinomycetota</taxon>
        <taxon>Actinomycetes</taxon>
        <taxon>Kitasatosporales</taxon>
        <taxon>Streptomycetaceae</taxon>
        <taxon>Streptomyces</taxon>
    </lineage>
</organism>
<protein>
    <recommendedName>
        <fullName evidence="4">Helix-turn-helix domain-containing protein</fullName>
    </recommendedName>
</protein>
<name>A0A919B3Y4_9ACTN</name>
<keyword evidence="3" id="KW-1185">Reference proteome</keyword>
<reference evidence="2" key="1">
    <citation type="journal article" date="2014" name="Int. J. Syst. Evol. Microbiol.">
        <title>Complete genome sequence of Corynebacterium casei LMG S-19264T (=DSM 44701T), isolated from a smear-ripened cheese.</title>
        <authorList>
            <consortium name="US DOE Joint Genome Institute (JGI-PGF)"/>
            <person name="Walter F."/>
            <person name="Albersmeier A."/>
            <person name="Kalinowski J."/>
            <person name="Ruckert C."/>
        </authorList>
    </citation>
    <scope>NUCLEOTIDE SEQUENCE</scope>
    <source>
        <strain evidence="2">JCM 4059</strain>
    </source>
</reference>
<comment type="caution">
    <text evidence="2">The sequence shown here is derived from an EMBL/GenBank/DDBJ whole genome shotgun (WGS) entry which is preliminary data.</text>
</comment>
<evidence type="ECO:0000313" key="2">
    <source>
        <dbReference type="EMBL" id="GHF51719.1"/>
    </source>
</evidence>
<dbReference type="AlphaFoldDB" id="A0A919B3Y4"/>
<proteinExistence type="predicted"/>
<dbReference type="EMBL" id="BNBD01000006">
    <property type="protein sequence ID" value="GHF51719.1"/>
    <property type="molecule type" value="Genomic_DNA"/>
</dbReference>
<reference evidence="2" key="2">
    <citation type="submission" date="2020-09" db="EMBL/GenBank/DDBJ databases">
        <authorList>
            <person name="Sun Q."/>
            <person name="Ohkuma M."/>
        </authorList>
    </citation>
    <scope>NUCLEOTIDE SEQUENCE</scope>
    <source>
        <strain evidence="2">JCM 4059</strain>
    </source>
</reference>
<gene>
    <name evidence="2" type="ORF">GCM10010218_36700</name>
</gene>
<evidence type="ECO:0008006" key="4">
    <source>
        <dbReference type="Google" id="ProtNLM"/>
    </source>
</evidence>
<dbReference type="Proteomes" id="UP000638313">
    <property type="component" value="Unassembled WGS sequence"/>
</dbReference>
<sequence length="297" mass="31276">MLKHASAPARFFTQIPNEILRHPRLSAAAVRLLTWQLSLPDGADQPLSETAARAGITKTAFTRAKRELIAEGYVHEWRRQGPGGRWSTKQLVSNVPLSGEEAAAARDGRHADVTPAAPAAPSPAAGEPGPRPAARSPERDEGDTSHPPHPLAEAGAAALAAVSHRERRLRLAGREVRQLAALAGEWLARGVTAQELCLTLTSGLPAQIHSPAGIVRDRLLRKMPAPPGPVAEPPAGQPCGRGCGRTFTPVADETWCRDCRVAAAAASSRRGARAVRAALRGPGAGRPVGRAMIEPSI</sequence>
<evidence type="ECO:0000256" key="1">
    <source>
        <dbReference type="SAM" id="MobiDB-lite"/>
    </source>
</evidence>
<feature type="region of interest" description="Disordered" evidence="1">
    <location>
        <begin position="100"/>
        <end position="159"/>
    </location>
</feature>
<feature type="compositionally biased region" description="Basic and acidic residues" evidence="1">
    <location>
        <begin position="103"/>
        <end position="112"/>
    </location>
</feature>
<feature type="compositionally biased region" description="Low complexity" evidence="1">
    <location>
        <begin position="115"/>
        <end position="135"/>
    </location>
</feature>
<accession>A0A919B3Y4</accession>
<feature type="compositionally biased region" description="Basic and acidic residues" evidence="1">
    <location>
        <begin position="136"/>
        <end position="146"/>
    </location>
</feature>
<evidence type="ECO:0000313" key="3">
    <source>
        <dbReference type="Proteomes" id="UP000638313"/>
    </source>
</evidence>